<dbReference type="InterPro" id="IPR004314">
    <property type="entry name" value="Neprosin"/>
</dbReference>
<gene>
    <name evidence="3" type="ORF">LTRI10_LOCUS17184</name>
</gene>
<proteinExistence type="predicted"/>
<dbReference type="EMBL" id="OZ034816">
    <property type="protein sequence ID" value="CAL1375384.1"/>
    <property type="molecule type" value="Genomic_DNA"/>
</dbReference>
<dbReference type="AlphaFoldDB" id="A0AAV2DN46"/>
<keyword evidence="4" id="KW-1185">Reference proteome</keyword>
<dbReference type="InterPro" id="IPR025521">
    <property type="entry name" value="Neprosin_propep"/>
</dbReference>
<dbReference type="Gene3D" id="3.90.1320.10">
    <property type="entry name" value="Outer-capsid protein sigma 3, large lobe"/>
    <property type="match status" value="1"/>
</dbReference>
<evidence type="ECO:0000313" key="4">
    <source>
        <dbReference type="Proteomes" id="UP001497516"/>
    </source>
</evidence>
<dbReference type="PANTHER" id="PTHR31589">
    <property type="entry name" value="PROTEIN, PUTATIVE (DUF239)-RELATED-RELATED"/>
    <property type="match status" value="1"/>
</dbReference>
<feature type="chain" id="PRO_5043494783" description="Neprosin PEP catalytic domain-containing protein" evidence="1">
    <location>
        <begin position="26"/>
        <end position="384"/>
    </location>
</feature>
<dbReference type="Pfam" id="PF14365">
    <property type="entry name" value="Neprosin_AP"/>
    <property type="match status" value="1"/>
</dbReference>
<dbReference type="PANTHER" id="PTHR31589:SF223">
    <property type="entry name" value="PROTEIN, PUTATIVE (DUF239)-RELATED"/>
    <property type="match status" value="1"/>
</dbReference>
<evidence type="ECO:0000256" key="1">
    <source>
        <dbReference type="SAM" id="SignalP"/>
    </source>
</evidence>
<feature type="domain" description="Neprosin PEP catalytic" evidence="2">
    <location>
        <begin position="143"/>
        <end position="384"/>
    </location>
</feature>
<dbReference type="Proteomes" id="UP001497516">
    <property type="component" value="Chromosome 3"/>
</dbReference>
<organism evidence="3 4">
    <name type="scientific">Linum trigynum</name>
    <dbReference type="NCBI Taxonomy" id="586398"/>
    <lineage>
        <taxon>Eukaryota</taxon>
        <taxon>Viridiplantae</taxon>
        <taxon>Streptophyta</taxon>
        <taxon>Embryophyta</taxon>
        <taxon>Tracheophyta</taxon>
        <taxon>Spermatophyta</taxon>
        <taxon>Magnoliopsida</taxon>
        <taxon>eudicotyledons</taxon>
        <taxon>Gunneridae</taxon>
        <taxon>Pentapetalae</taxon>
        <taxon>rosids</taxon>
        <taxon>fabids</taxon>
        <taxon>Malpighiales</taxon>
        <taxon>Linaceae</taxon>
        <taxon>Linum</taxon>
    </lineage>
</organism>
<dbReference type="Pfam" id="PF03080">
    <property type="entry name" value="Neprosin"/>
    <property type="match status" value="1"/>
</dbReference>
<reference evidence="3 4" key="1">
    <citation type="submission" date="2024-04" db="EMBL/GenBank/DDBJ databases">
        <authorList>
            <person name="Fracassetti M."/>
        </authorList>
    </citation>
    <scope>NUCLEOTIDE SEQUENCE [LARGE SCALE GENOMIC DNA]</scope>
</reference>
<name>A0AAV2DN46_9ROSI</name>
<evidence type="ECO:0000313" key="3">
    <source>
        <dbReference type="EMBL" id="CAL1375384.1"/>
    </source>
</evidence>
<dbReference type="InterPro" id="IPR053168">
    <property type="entry name" value="Glutamic_endopeptidase"/>
</dbReference>
<feature type="signal peptide" evidence="1">
    <location>
        <begin position="1"/>
        <end position="25"/>
    </location>
</feature>
<evidence type="ECO:0000259" key="2">
    <source>
        <dbReference type="PROSITE" id="PS52045"/>
    </source>
</evidence>
<dbReference type="PROSITE" id="PS52045">
    <property type="entry name" value="NEPROSIN_PEP_CD"/>
    <property type="match status" value="1"/>
</dbReference>
<accession>A0AAV2DN46</accession>
<protein>
    <recommendedName>
        <fullName evidence="2">Neprosin PEP catalytic domain-containing protein</fullName>
    </recommendedName>
</protein>
<keyword evidence="1" id="KW-0732">Signal</keyword>
<sequence>MAPKNALKILVLGWFMVLEQHVITGYKISAEEDQELERQLNLLNKPAVTTIQTTYGDSYDCVDFHLQPAFDHPLLKNHKNDFEMSSFDFRLEQGTNGVSFDFDPSKIWLNGKGCPPNTVPIKRITKQDLIGANVAGEIAYNNSLNINPGVEVAVLRTTGQSKYYGAGMTVSVYHPAVQGTQYSSSHIKFQNGPDSISVGWTVNPSLYPDKETRLFIYTVTKNSHCYNTFCPGFVILSPNIPVDLLLKPYSKIGGPTYETNLFVRKRATNGDWFLAIGKDVPVGFWPQRIFTGLADSANYVEWGGEVYSPPGTSPPPMGAGHLPTGKLYDNCYGRQITLIGENQQIDHNPPSCQPYSNSKGYKLVDAGVIRPPFDRTIAFGGNGL</sequence>